<dbReference type="RefSeq" id="XP_023627557.1">
    <property type="nucleotide sequence ID" value="XM_023771789.1"/>
</dbReference>
<feature type="signal peptide" evidence="1">
    <location>
        <begin position="1"/>
        <end position="17"/>
    </location>
</feature>
<feature type="chain" id="PRO_5013931509" description="Apple domain-containing protein" evidence="1">
    <location>
        <begin position="18"/>
        <end position="355"/>
    </location>
</feature>
<dbReference type="AlphaFoldDB" id="A0A2D3UYX2"/>
<organism evidence="2 3">
    <name type="scientific">Ramularia collo-cygni</name>
    <dbReference type="NCBI Taxonomy" id="112498"/>
    <lineage>
        <taxon>Eukaryota</taxon>
        <taxon>Fungi</taxon>
        <taxon>Dikarya</taxon>
        <taxon>Ascomycota</taxon>
        <taxon>Pezizomycotina</taxon>
        <taxon>Dothideomycetes</taxon>
        <taxon>Dothideomycetidae</taxon>
        <taxon>Mycosphaerellales</taxon>
        <taxon>Mycosphaerellaceae</taxon>
        <taxon>Ramularia</taxon>
    </lineage>
</organism>
<dbReference type="EMBL" id="FJUY01000009">
    <property type="protein sequence ID" value="CZT20668.1"/>
    <property type="molecule type" value="Genomic_DNA"/>
</dbReference>
<accession>A0A2D3UYX2</accession>
<dbReference type="STRING" id="112498.A0A2D3UYX2"/>
<gene>
    <name evidence="2" type="ORF">RCC_06526</name>
</gene>
<protein>
    <recommendedName>
        <fullName evidence="4">Apple domain-containing protein</fullName>
    </recommendedName>
</protein>
<proteinExistence type="predicted"/>
<sequence length="355" mass="37741">MQYTLAFVAALAGVVTAQQIDIAAINAAPAPAVTAAPVGVAGQGQLAYNSDAAAAAAASDAQPAKAAKVKRGDCAVQPDGTGPAVRNPDTAEAFQKSPYFAFQANAQPFPYNPFPYVEKFRNLNGSTQQNSYLTYYVLDSYNPRTCAAYCDKVDLCTAFNIYFERDPSVDPGTACPNPPSITNIKCTLWGSSISRETATNTGQYREQFHVVVAGSNGYDKTPSFSPAISVPQFDRTANISGSTISVSPQKGVYFTADFFSGPFDPSVCGVYAQAQTKANRDAAIARGLSSYQPCNFFGAYTPYKNKYAQGTMCALYTTPIDASNAKKAAINSGNDFFDVGASWTYTLTKQDSGKL</sequence>
<name>A0A2D3UYX2_9PEZI</name>
<dbReference type="PANTHER" id="PTHR36578">
    <property type="entry name" value="CHROMOSOME 15, WHOLE GENOME SHOTGUN SEQUENCE"/>
    <property type="match status" value="1"/>
</dbReference>
<dbReference type="Proteomes" id="UP000225277">
    <property type="component" value="Unassembled WGS sequence"/>
</dbReference>
<dbReference type="OrthoDB" id="271448at2759"/>
<dbReference type="PANTHER" id="PTHR36578:SF1">
    <property type="entry name" value="APPLE DOMAIN-CONTAINING PROTEIN"/>
    <property type="match status" value="1"/>
</dbReference>
<evidence type="ECO:0000256" key="1">
    <source>
        <dbReference type="SAM" id="SignalP"/>
    </source>
</evidence>
<keyword evidence="1" id="KW-0732">Signal</keyword>
<dbReference type="GeneID" id="35601661"/>
<reference evidence="2 3" key="1">
    <citation type="submission" date="2016-03" db="EMBL/GenBank/DDBJ databases">
        <authorList>
            <person name="Ploux O."/>
        </authorList>
    </citation>
    <scope>NUCLEOTIDE SEQUENCE [LARGE SCALE GENOMIC DNA]</scope>
    <source>
        <strain evidence="2 3">URUG2</strain>
    </source>
</reference>
<keyword evidence="3" id="KW-1185">Reference proteome</keyword>
<evidence type="ECO:0008006" key="4">
    <source>
        <dbReference type="Google" id="ProtNLM"/>
    </source>
</evidence>
<evidence type="ECO:0000313" key="3">
    <source>
        <dbReference type="Proteomes" id="UP000225277"/>
    </source>
</evidence>
<evidence type="ECO:0000313" key="2">
    <source>
        <dbReference type="EMBL" id="CZT20668.1"/>
    </source>
</evidence>